<feature type="transmembrane region" description="Helical" evidence="2">
    <location>
        <begin position="7"/>
        <end position="28"/>
    </location>
</feature>
<dbReference type="PROSITE" id="PS00409">
    <property type="entry name" value="PROKAR_NTER_METHYL"/>
    <property type="match status" value="1"/>
</dbReference>
<name>A0A855S9E7_PHOAN</name>
<reference evidence="3 4" key="1">
    <citation type="submission" date="2018-01" db="EMBL/GenBank/DDBJ databases">
        <title>Whole genome sequencing of Histamine producing bacteria.</title>
        <authorList>
            <person name="Butler K."/>
        </authorList>
    </citation>
    <scope>NUCLEOTIDE SEQUENCE [LARGE SCALE GENOMIC DNA]</scope>
    <source>
        <strain evidence="3 4">A2-1</strain>
    </source>
</reference>
<protein>
    <submittedName>
        <fullName evidence="3">Type IV pilin protein</fullName>
    </submittedName>
</protein>
<evidence type="ECO:0000256" key="1">
    <source>
        <dbReference type="ARBA" id="ARBA00022481"/>
    </source>
</evidence>
<dbReference type="Pfam" id="PF07963">
    <property type="entry name" value="N_methyl"/>
    <property type="match status" value="1"/>
</dbReference>
<dbReference type="SUPFAM" id="SSF54523">
    <property type="entry name" value="Pili subunits"/>
    <property type="match status" value="1"/>
</dbReference>
<dbReference type="NCBIfam" id="TIGR02532">
    <property type="entry name" value="IV_pilin_GFxxxE"/>
    <property type="match status" value="1"/>
</dbReference>
<dbReference type="GeneID" id="61230875"/>
<keyword evidence="2" id="KW-0812">Transmembrane</keyword>
<dbReference type="InterPro" id="IPR045584">
    <property type="entry name" value="Pilin-like"/>
</dbReference>
<sequence length="129" mass="13984">MMTKQKGVTLIEMLIVIAIIGVLTTIAYPSYQSYVLKGHRTQAMGDMIKVQLNLEEHFTQNSNYNSPVISGSNCTICDTDSNRYAFSISSATGSYTITATAKSDKGQNQDECGNLTLNQNGTGTPASCW</sequence>
<evidence type="ECO:0000256" key="2">
    <source>
        <dbReference type="SAM" id="Phobius"/>
    </source>
</evidence>
<dbReference type="InterPro" id="IPR000983">
    <property type="entry name" value="Bac_GSPG_pilin"/>
</dbReference>
<keyword evidence="1" id="KW-0488">Methylation</keyword>
<proteinExistence type="predicted"/>
<evidence type="ECO:0000313" key="3">
    <source>
        <dbReference type="EMBL" id="PSX06073.1"/>
    </source>
</evidence>
<dbReference type="AlphaFoldDB" id="A0A855S9E7"/>
<dbReference type="Proteomes" id="UP000241440">
    <property type="component" value="Unassembled WGS sequence"/>
</dbReference>
<dbReference type="PRINTS" id="PR00813">
    <property type="entry name" value="BCTERIALGSPG"/>
</dbReference>
<dbReference type="Gene3D" id="3.30.700.10">
    <property type="entry name" value="Glycoprotein, Type 4 Pilin"/>
    <property type="match status" value="1"/>
</dbReference>
<keyword evidence="2" id="KW-0472">Membrane</keyword>
<accession>A0A855S9E7</accession>
<dbReference type="GO" id="GO:0015628">
    <property type="term" value="P:protein secretion by the type II secretion system"/>
    <property type="evidence" value="ECO:0007669"/>
    <property type="project" value="InterPro"/>
</dbReference>
<keyword evidence="2" id="KW-1133">Transmembrane helix</keyword>
<dbReference type="RefSeq" id="WP_045083790.1">
    <property type="nucleotide sequence ID" value="NZ_JZSV01000036.1"/>
</dbReference>
<comment type="caution">
    <text evidence="3">The sequence shown here is derived from an EMBL/GenBank/DDBJ whole genome shotgun (WGS) entry which is preliminary data.</text>
</comment>
<dbReference type="GO" id="GO:0015627">
    <property type="term" value="C:type II protein secretion system complex"/>
    <property type="evidence" value="ECO:0007669"/>
    <property type="project" value="InterPro"/>
</dbReference>
<evidence type="ECO:0000313" key="4">
    <source>
        <dbReference type="Proteomes" id="UP000241440"/>
    </source>
</evidence>
<dbReference type="InterPro" id="IPR012902">
    <property type="entry name" value="N_methyl_site"/>
</dbReference>
<dbReference type="GO" id="GO:0043683">
    <property type="term" value="P:type IV pilus assembly"/>
    <property type="evidence" value="ECO:0007669"/>
    <property type="project" value="InterPro"/>
</dbReference>
<dbReference type="InterPro" id="IPR031982">
    <property type="entry name" value="PilE-like"/>
</dbReference>
<gene>
    <name evidence="3" type="ORF">C0W41_16520</name>
</gene>
<dbReference type="EMBL" id="PYOY01000009">
    <property type="protein sequence ID" value="PSX06073.1"/>
    <property type="molecule type" value="Genomic_DNA"/>
</dbReference>
<dbReference type="PANTHER" id="PTHR30093">
    <property type="entry name" value="GENERAL SECRETION PATHWAY PROTEIN G"/>
    <property type="match status" value="1"/>
</dbReference>
<dbReference type="Pfam" id="PF16732">
    <property type="entry name" value="ComP_DUS"/>
    <property type="match status" value="1"/>
</dbReference>
<dbReference type="PANTHER" id="PTHR30093:SF47">
    <property type="entry name" value="TYPE IV PILUS NON-CORE MINOR PILIN PILE"/>
    <property type="match status" value="1"/>
</dbReference>
<organism evidence="3 4">
    <name type="scientific">Photobacterium angustum</name>
    <dbReference type="NCBI Taxonomy" id="661"/>
    <lineage>
        <taxon>Bacteria</taxon>
        <taxon>Pseudomonadati</taxon>
        <taxon>Pseudomonadota</taxon>
        <taxon>Gammaproteobacteria</taxon>
        <taxon>Vibrionales</taxon>
        <taxon>Vibrionaceae</taxon>
        <taxon>Photobacterium</taxon>
    </lineage>
</organism>